<protein>
    <recommendedName>
        <fullName evidence="2">VanZ-like domain-containing protein</fullName>
    </recommendedName>
</protein>
<dbReference type="AlphaFoldDB" id="A0A0C2VVK3"/>
<dbReference type="EMBL" id="JXRR01000001">
    <property type="protein sequence ID" value="KIL52937.1"/>
    <property type="molecule type" value="Genomic_DNA"/>
</dbReference>
<dbReference type="PANTHER" id="PTHR36834">
    <property type="entry name" value="MEMBRANE PROTEIN-RELATED"/>
    <property type="match status" value="1"/>
</dbReference>
<feature type="transmembrane region" description="Helical" evidence="1">
    <location>
        <begin position="6"/>
        <end position="23"/>
    </location>
</feature>
<organism evidence="3 4">
    <name type="scientific">Jeotgalibacillus campisalis</name>
    <dbReference type="NCBI Taxonomy" id="220754"/>
    <lineage>
        <taxon>Bacteria</taxon>
        <taxon>Bacillati</taxon>
        <taxon>Bacillota</taxon>
        <taxon>Bacilli</taxon>
        <taxon>Bacillales</taxon>
        <taxon>Caryophanaceae</taxon>
        <taxon>Jeotgalibacillus</taxon>
    </lineage>
</organism>
<dbReference type="InterPro" id="IPR006976">
    <property type="entry name" value="VanZ-like"/>
</dbReference>
<sequence length="186" mass="21618">MGQVTIPAILIGALIFIVLIWRDGKVKRKKGFNRVLFYSFIGYCAVLSQLTIGWIHIPPIHEAPVRMQLEPFYFIQEWSTYERFDGYPFFNNARLTFFNFLMLMPLGFYLSALFHIRHAWKAFLLILGTSLLIESLQLFLSFTGVIWMRVFNVDDLIMNTSGGFIVYLVLSSIKKWKAKKMQDSAA</sequence>
<evidence type="ECO:0000259" key="2">
    <source>
        <dbReference type="Pfam" id="PF04892"/>
    </source>
</evidence>
<evidence type="ECO:0000313" key="3">
    <source>
        <dbReference type="EMBL" id="KIL52937.1"/>
    </source>
</evidence>
<keyword evidence="1" id="KW-0472">Membrane</keyword>
<feature type="transmembrane region" description="Helical" evidence="1">
    <location>
        <begin position="123"/>
        <end position="150"/>
    </location>
</feature>
<keyword evidence="4" id="KW-1185">Reference proteome</keyword>
<dbReference type="Pfam" id="PF04892">
    <property type="entry name" value="VanZ"/>
    <property type="match status" value="1"/>
</dbReference>
<comment type="caution">
    <text evidence="3">The sequence shown here is derived from an EMBL/GenBank/DDBJ whole genome shotgun (WGS) entry which is preliminary data.</text>
</comment>
<feature type="transmembrane region" description="Helical" evidence="1">
    <location>
        <begin position="156"/>
        <end position="173"/>
    </location>
</feature>
<dbReference type="PANTHER" id="PTHR36834:SF1">
    <property type="entry name" value="INTEGRAL MEMBRANE PROTEIN"/>
    <property type="match status" value="1"/>
</dbReference>
<feature type="transmembrane region" description="Helical" evidence="1">
    <location>
        <begin position="97"/>
        <end position="116"/>
    </location>
</feature>
<keyword evidence="1" id="KW-1133">Transmembrane helix</keyword>
<feature type="domain" description="VanZ-like" evidence="2">
    <location>
        <begin position="61"/>
        <end position="171"/>
    </location>
</feature>
<dbReference type="PATRIC" id="fig|220754.4.peg.271"/>
<feature type="transmembrane region" description="Helical" evidence="1">
    <location>
        <begin position="35"/>
        <end position="57"/>
    </location>
</feature>
<evidence type="ECO:0000313" key="4">
    <source>
        <dbReference type="Proteomes" id="UP000031972"/>
    </source>
</evidence>
<keyword evidence="1" id="KW-0812">Transmembrane</keyword>
<proteinExistence type="predicted"/>
<accession>A0A0C2VVK3</accession>
<gene>
    <name evidence="3" type="ORF">KR50_02660</name>
</gene>
<reference evidence="3 4" key="1">
    <citation type="submission" date="2015-01" db="EMBL/GenBank/DDBJ databases">
        <title>Jeotgalibacillus campisalis genome sequencing.</title>
        <authorList>
            <person name="Goh K.M."/>
            <person name="Chan K.-G."/>
            <person name="Yaakop A.S."/>
            <person name="Ee R."/>
            <person name="Gan H.M."/>
            <person name="Chan C.S."/>
        </authorList>
    </citation>
    <scope>NUCLEOTIDE SEQUENCE [LARGE SCALE GENOMIC DNA]</scope>
    <source>
        <strain evidence="3 4">SF-57</strain>
    </source>
</reference>
<name>A0A0C2VVK3_9BACL</name>
<dbReference type="InterPro" id="IPR053150">
    <property type="entry name" value="Teicoplanin_resist-assoc"/>
</dbReference>
<dbReference type="OrthoDB" id="4822551at2"/>
<dbReference type="Proteomes" id="UP000031972">
    <property type="component" value="Unassembled WGS sequence"/>
</dbReference>
<evidence type="ECO:0000256" key="1">
    <source>
        <dbReference type="SAM" id="Phobius"/>
    </source>
</evidence>
<dbReference type="RefSeq" id="WP_084215449.1">
    <property type="nucleotide sequence ID" value="NZ_JXRR01000001.1"/>
</dbReference>